<dbReference type="InParanoid" id="A0A165FUA0"/>
<feature type="domain" description="Clathrin heavy chain linker core motif" evidence="9">
    <location>
        <begin position="336"/>
        <end position="359"/>
    </location>
</feature>
<evidence type="ECO:0000256" key="4">
    <source>
        <dbReference type="ARBA" id="ARBA00023176"/>
    </source>
</evidence>
<dbReference type="Pfam" id="PF01394">
    <property type="entry name" value="Clathrin_propel"/>
    <property type="match status" value="2"/>
</dbReference>
<evidence type="ECO:0000256" key="8">
    <source>
        <dbReference type="SAM" id="MobiDB-lite"/>
    </source>
</evidence>
<dbReference type="Pfam" id="PF00637">
    <property type="entry name" value="Clathrin"/>
    <property type="match status" value="7"/>
</dbReference>
<name>A0A165FUA0_EXIGL</name>
<sequence>MDASKPITFAEHLQLSSVGIQPASISFQTLTLESDHYICVREKVNEQNQVVIIDLADANNVLRRPITADSAIMHPKDKILALKSQRQLQVFNIELKQKVKSHMMNEDVVFWKWINATTLGLVTETAVFHWSIADQTSPPQKIFDRHANLAGAQIINYRATTDEKWLVLVGIAGNTTNPAAFKVKGAMQLYSRERGVSQPIEGHAAAFAEIKLDGHPHPTKLFTFSVRTATGAKLHIVEIDHAEGNPVFQKKAVDVFFPAEATNDFPVAMQVSQQHGIIYLVTKYGFIHLYDLETGACIYMNRISGETIFVTAEHEASHGIIGVNKKGQVLSVSVDEQTMIPYILTVLNNVELAFKLASRANLPGADDLYVKQYQQLFGSGQYNEAAKIAANSPRGILRTAATIEAFKQAPVVPGGLSPILQYFGILLEKGELNKLESIELARPVLQQGRKQLLEKWLKENKLDCSEELGDIVRLHDMTLALSVYLRANVPNKVVACFAETGQTDKILLYAKKVGYQPDFTSLLQHVMRTNPEKGTEFAMQLVNDESGPLVDVERVVDIFMSQNMIQPATSFLLDALKDNRPEQGPMQTRLLEMNLVHAPQVADAILGNNMFSHYDKARIANLCEKAGLLQRALEHYDDIADIKRVVVHTNALSPEWLVEYFSRLTTDQTLACLQEMLRLNIRQNLQVVVQIATKYSDILGPIKIVEMFESFKSFQGLYYYLGSVVNLSQDPEVHFKYIQAATRTGQVGEVERICRESNFYNPEKVKNFLKEAKLTNQLPLIIVCDRFDFVHDLVLYLYQNGLTNFIEVYVQRVNSARTPQVVGGLLDVDCDEGTIKSLLASVTGNFPIDELVEEVESRNRLKLILPWLEARVQSGSQDSAVFNALAKIFIDSNNNPEAFLKENNLYEPLVVGKYCEKRDPYLAFIAYAKGMCDDELVAITNDNAMFKQQARYLVKRRLPELWAQVLSPDNGHRRQLIDQIIATAIPECTDPDDVSVTVKAFIVADLPIELIELLEKIIVEPSPFSDNKSLQNLLMLTAIRADKGKVVGYIAKLSNYDVLDIAKIATEHGLFDEALTIYKKYEHHALAMNVLVEHIVSLDRGVEYANNVNLPEVWSRLAKAQLDGLRIKDSIDSYIKAGDPSNFAEVIEIANHAGKHDDLVRFLQMARKTLREPKIDTELAYAYAKTDRLHDMEEFLSMTNVADILNVGEKCFEDELYQAAKLLFSSISNWARLATTLIYLGETQAAVESARKAGNTQVWKQVQYACLEKKEFRLAQICGLNIIVHAEELPILLKEYEKRGYFDEVVSLLEAGLSLERAHMGIFTELAILYSKYRPEKLMEHLKLFVARINIPKAIKATEKAHLWPELVFLYIKYDEFDNAALAMMERAADAWEHNQFKDVVVRVANIEIYYKALSFYLQEQPTLLNDLLTVLIPRIDHGRVVRMFQHKDNDNVPLIKPYLIAVQHLNIEAVNDAYNDLLIEEEDYKTLRDSIDSFDNFNSTSLAKRLEASELLEFRRLAAHLYKKQRRWEDSISLSKRDKLFKDAIVTAATSASVEVAEELMSYFVDIGNKECFAALLYLCFDLLRSDVVAELSWQHGLNDFYMPYYIQNQRRLVERLSSLEKEVRERTEKEKKKEQQEEEEPIITPGMNRLMITQGNGFAGPAPPIYGNGTGMGMGIPPHMTGFPSF</sequence>
<dbReference type="InterPro" id="IPR016341">
    <property type="entry name" value="Clathrin_heavy_chain"/>
</dbReference>
<dbReference type="FunFam" id="1.25.40.10:FF:000005">
    <property type="entry name" value="Clathrin heavy chain"/>
    <property type="match status" value="1"/>
</dbReference>
<dbReference type="InterPro" id="IPR055358">
    <property type="entry name" value="CHCR"/>
</dbReference>
<dbReference type="GO" id="GO:0071439">
    <property type="term" value="C:clathrin complex"/>
    <property type="evidence" value="ECO:0007669"/>
    <property type="project" value="InterPro"/>
</dbReference>
<gene>
    <name evidence="10" type="ORF">EXIGLDRAFT_838441</name>
</gene>
<keyword evidence="5 6" id="KW-0968">Cytoplasmic vesicle</keyword>
<dbReference type="Gene3D" id="2.130.10.110">
    <property type="entry name" value="Clathrin heavy-chain terminal domain"/>
    <property type="match status" value="1"/>
</dbReference>
<accession>A0A165FUA0</accession>
<evidence type="ECO:0000256" key="6">
    <source>
        <dbReference type="PIRNR" id="PIRNR002290"/>
    </source>
</evidence>
<dbReference type="GO" id="GO:0006895">
    <property type="term" value="P:Golgi to endosome transport"/>
    <property type="evidence" value="ECO:0007669"/>
    <property type="project" value="TreeGrafter"/>
</dbReference>
<dbReference type="Pfam" id="PF13838">
    <property type="entry name" value="Clathrin_H_link"/>
    <property type="match status" value="1"/>
</dbReference>
<protein>
    <recommendedName>
        <fullName evidence="6">Clathrin heavy chain</fullName>
    </recommendedName>
</protein>
<organism evidence="10 11">
    <name type="scientific">Exidia glandulosa HHB12029</name>
    <dbReference type="NCBI Taxonomy" id="1314781"/>
    <lineage>
        <taxon>Eukaryota</taxon>
        <taxon>Fungi</taxon>
        <taxon>Dikarya</taxon>
        <taxon>Basidiomycota</taxon>
        <taxon>Agaricomycotina</taxon>
        <taxon>Agaricomycetes</taxon>
        <taxon>Auriculariales</taxon>
        <taxon>Exidiaceae</taxon>
        <taxon>Exidia</taxon>
    </lineage>
</organism>
<dbReference type="SMART" id="SM00299">
    <property type="entry name" value="CLH"/>
    <property type="match status" value="7"/>
</dbReference>
<dbReference type="PANTHER" id="PTHR10292">
    <property type="entry name" value="CLATHRIN HEAVY CHAIN RELATED"/>
    <property type="match status" value="1"/>
</dbReference>
<comment type="similarity">
    <text evidence="1 6">Belongs to the clathrin heavy chain family.</text>
</comment>
<dbReference type="InterPro" id="IPR022365">
    <property type="entry name" value="Clathrin_H-chain_propeller_rpt"/>
</dbReference>
<evidence type="ECO:0000256" key="3">
    <source>
        <dbReference type="ARBA" id="ARBA00023136"/>
    </source>
</evidence>
<dbReference type="FunFam" id="1.25.40.10:FF:000001">
    <property type="entry name" value="Clathrin heavy chain"/>
    <property type="match status" value="1"/>
</dbReference>
<dbReference type="FunFam" id="1.25.40.10:FF:000002">
    <property type="entry name" value="Clathrin heavy chain"/>
    <property type="match status" value="1"/>
</dbReference>
<proteinExistence type="inferred from homology"/>
<dbReference type="FunFam" id="1.25.40.10:FF:000082">
    <property type="entry name" value="Clathrin heavy chain"/>
    <property type="match status" value="1"/>
</dbReference>
<evidence type="ECO:0000256" key="5">
    <source>
        <dbReference type="ARBA" id="ARBA00023329"/>
    </source>
</evidence>
<keyword evidence="3 6" id="KW-0472">Membrane</keyword>
<dbReference type="GO" id="GO:0006898">
    <property type="term" value="P:receptor-mediated endocytosis"/>
    <property type="evidence" value="ECO:0007669"/>
    <property type="project" value="TreeGrafter"/>
</dbReference>
<dbReference type="SUPFAM" id="SSF48371">
    <property type="entry name" value="ARM repeat"/>
    <property type="match status" value="6"/>
</dbReference>
<feature type="compositionally biased region" description="Basic and acidic residues" evidence="8">
    <location>
        <begin position="1626"/>
        <end position="1637"/>
    </location>
</feature>
<feature type="repeat" description="CHCR" evidence="7">
    <location>
        <begin position="985"/>
        <end position="1130"/>
    </location>
</feature>
<dbReference type="GO" id="GO:0006886">
    <property type="term" value="P:intracellular protein transport"/>
    <property type="evidence" value="ECO:0007669"/>
    <property type="project" value="UniProtKB-UniRule"/>
</dbReference>
<keyword evidence="2" id="KW-0677">Repeat</keyword>
<dbReference type="FunCoup" id="A0A165FUA0">
    <property type="interactions" value="432"/>
</dbReference>
<feature type="repeat" description="CHCR" evidence="7">
    <location>
        <begin position="1134"/>
        <end position="1275"/>
    </location>
</feature>
<keyword evidence="11" id="KW-1185">Reference proteome</keyword>
<evidence type="ECO:0000256" key="2">
    <source>
        <dbReference type="ARBA" id="ARBA00022737"/>
    </source>
</evidence>
<keyword evidence="4 6" id="KW-0168">Coated pit</keyword>
<dbReference type="GO" id="GO:0005198">
    <property type="term" value="F:structural molecule activity"/>
    <property type="evidence" value="ECO:0007669"/>
    <property type="project" value="InterPro"/>
</dbReference>
<dbReference type="GO" id="GO:0030132">
    <property type="term" value="C:clathrin coat of coated pit"/>
    <property type="evidence" value="ECO:0007669"/>
    <property type="project" value="InterPro"/>
</dbReference>
<feature type="repeat" description="CHCR" evidence="7">
    <location>
        <begin position="692"/>
        <end position="834"/>
    </location>
</feature>
<dbReference type="PIRSF" id="PIRSF002290">
    <property type="entry name" value="Clathrin_H_chain"/>
    <property type="match status" value="1"/>
</dbReference>
<dbReference type="GO" id="GO:0030130">
    <property type="term" value="C:clathrin coat of trans-Golgi network vesicle"/>
    <property type="evidence" value="ECO:0007669"/>
    <property type="project" value="InterPro"/>
</dbReference>
<dbReference type="FunFam" id="2.130.10.110:FF:000003">
    <property type="entry name" value="Clathrin heavy chain"/>
    <property type="match status" value="1"/>
</dbReference>
<dbReference type="GO" id="GO:0005829">
    <property type="term" value="C:cytosol"/>
    <property type="evidence" value="ECO:0007669"/>
    <property type="project" value="GOC"/>
</dbReference>
<evidence type="ECO:0000313" key="11">
    <source>
        <dbReference type="Proteomes" id="UP000077266"/>
    </source>
</evidence>
<dbReference type="Gene3D" id="1.25.40.10">
    <property type="entry name" value="Tetratricopeptide repeat domain"/>
    <property type="match status" value="3"/>
</dbReference>
<dbReference type="STRING" id="1314781.A0A165FUA0"/>
<dbReference type="Gene3D" id="1.25.40.730">
    <property type="match status" value="1"/>
</dbReference>
<dbReference type="PROSITE" id="PS50236">
    <property type="entry name" value="CHCR"/>
    <property type="match status" value="7"/>
</dbReference>
<dbReference type="InterPro" id="IPR011990">
    <property type="entry name" value="TPR-like_helical_dom_sf"/>
</dbReference>
<dbReference type="OrthoDB" id="2113814at2759"/>
<dbReference type="Pfam" id="PF09268">
    <property type="entry name" value="Clathrin-link"/>
    <property type="match status" value="1"/>
</dbReference>
<feature type="region of interest" description="Disordered" evidence="8">
    <location>
        <begin position="1626"/>
        <end position="1647"/>
    </location>
</feature>
<dbReference type="GO" id="GO:0030479">
    <property type="term" value="C:actin cortical patch"/>
    <property type="evidence" value="ECO:0007669"/>
    <property type="project" value="TreeGrafter"/>
</dbReference>
<feature type="repeat" description="CHCR" evidence="7">
    <location>
        <begin position="543"/>
        <end position="689"/>
    </location>
</feature>
<dbReference type="Proteomes" id="UP000077266">
    <property type="component" value="Unassembled WGS sequence"/>
</dbReference>
<dbReference type="SUPFAM" id="SSF50989">
    <property type="entry name" value="Clathrin heavy-chain terminal domain"/>
    <property type="match status" value="1"/>
</dbReference>
<reference evidence="10 11" key="1">
    <citation type="journal article" date="2016" name="Mol. Biol. Evol.">
        <title>Comparative Genomics of Early-Diverging Mushroom-Forming Fungi Provides Insights into the Origins of Lignocellulose Decay Capabilities.</title>
        <authorList>
            <person name="Nagy L.G."/>
            <person name="Riley R."/>
            <person name="Tritt A."/>
            <person name="Adam C."/>
            <person name="Daum C."/>
            <person name="Floudas D."/>
            <person name="Sun H."/>
            <person name="Yadav J.S."/>
            <person name="Pangilinan J."/>
            <person name="Larsson K.H."/>
            <person name="Matsuura K."/>
            <person name="Barry K."/>
            <person name="Labutti K."/>
            <person name="Kuo R."/>
            <person name="Ohm R.A."/>
            <person name="Bhattacharya S.S."/>
            <person name="Shirouzu T."/>
            <person name="Yoshinaga Y."/>
            <person name="Martin F.M."/>
            <person name="Grigoriev I.V."/>
            <person name="Hibbett D.S."/>
        </authorList>
    </citation>
    <scope>NUCLEOTIDE SEQUENCE [LARGE SCALE GENOMIC DNA]</scope>
    <source>
        <strain evidence="10 11">HHB12029</strain>
    </source>
</reference>
<evidence type="ECO:0000259" key="9">
    <source>
        <dbReference type="Pfam" id="PF09268"/>
    </source>
</evidence>
<dbReference type="InterPro" id="IPR016024">
    <property type="entry name" value="ARM-type_fold"/>
</dbReference>
<dbReference type="InterPro" id="IPR015348">
    <property type="entry name" value="Clathrin_H-chain_linker_core"/>
</dbReference>
<evidence type="ECO:0000256" key="7">
    <source>
        <dbReference type="PROSITE-ProRule" id="PRU01006"/>
    </source>
</evidence>
<dbReference type="InterPro" id="IPR016025">
    <property type="entry name" value="Clathrin_H-chain_N"/>
</dbReference>
<feature type="repeat" description="CHCR" evidence="7">
    <location>
        <begin position="1280"/>
        <end position="1426"/>
    </location>
</feature>
<evidence type="ECO:0000256" key="1">
    <source>
        <dbReference type="ARBA" id="ARBA00009535"/>
    </source>
</evidence>
<evidence type="ECO:0000313" key="10">
    <source>
        <dbReference type="EMBL" id="KZV89541.1"/>
    </source>
</evidence>
<feature type="repeat" description="CHCR" evidence="7">
    <location>
        <begin position="1429"/>
        <end position="1574"/>
    </location>
</feature>
<dbReference type="InterPro" id="IPR000547">
    <property type="entry name" value="Clathrin_H-chain/VPS_repeat"/>
</dbReference>
<feature type="repeat" description="CHCR" evidence="7">
    <location>
        <begin position="839"/>
        <end position="978"/>
    </location>
</feature>
<dbReference type="PANTHER" id="PTHR10292:SF1">
    <property type="entry name" value="CLATHRIN HEAVY CHAIN"/>
    <property type="match status" value="1"/>
</dbReference>
<comment type="subcellular location">
    <subcellularLocation>
        <location evidence="6">Cytoplasmic vesicle membrane</location>
        <topology evidence="6">Peripheral membrane protein</topology>
        <orientation evidence="6">Cytoplasmic side</orientation>
    </subcellularLocation>
    <subcellularLocation>
        <location evidence="6">Membrane</location>
        <location evidence="6">Coated pit</location>
        <topology evidence="6">Peripheral membrane protein</topology>
        <orientation evidence="6">Cytoplasmic side</orientation>
    </subcellularLocation>
</comment>
<dbReference type="GO" id="GO:0032051">
    <property type="term" value="F:clathrin light chain binding"/>
    <property type="evidence" value="ECO:0007669"/>
    <property type="project" value="InterPro"/>
</dbReference>
<dbReference type="EMBL" id="KV426070">
    <property type="protein sequence ID" value="KZV89541.1"/>
    <property type="molecule type" value="Genomic_DNA"/>
</dbReference>
<comment type="function">
    <text evidence="6">Clathrin is the major protein of the polyhedral coat of coated pits and vesicles.</text>
</comment>